<keyword evidence="1" id="KW-0812">Transmembrane</keyword>
<feature type="transmembrane region" description="Helical" evidence="1">
    <location>
        <begin position="20"/>
        <end position="37"/>
    </location>
</feature>
<reference evidence="2 3" key="1">
    <citation type="submission" date="2020-02" db="EMBL/GenBank/DDBJ databases">
        <title>Characterization of phylogenetic diversity of novel bifidobacterial species isolated in Czech ZOOs.</title>
        <authorList>
            <person name="Lugli G.A."/>
            <person name="Vera N.B."/>
            <person name="Ventura M."/>
        </authorList>
    </citation>
    <scope>NUCLEOTIDE SEQUENCE [LARGE SCALE GENOMIC DNA]</scope>
    <source>
        <strain evidence="2 3">DSM 109959</strain>
    </source>
</reference>
<dbReference type="EMBL" id="JAAIIG010000002">
    <property type="protein sequence ID" value="NMM97510.1"/>
    <property type="molecule type" value="Genomic_DNA"/>
</dbReference>
<gene>
    <name evidence="2" type="ORF">G1C97_0459</name>
</gene>
<name>A0A7Y0EW36_9BIFI</name>
<sequence length="39" mass="4341">MRKLRGGTRATDMNGSIIRFLAPLCLCFGCLLLRVSVEE</sequence>
<comment type="caution">
    <text evidence="2">The sequence shown here is derived from an EMBL/GenBank/DDBJ whole genome shotgun (WGS) entry which is preliminary data.</text>
</comment>
<dbReference type="AlphaFoldDB" id="A0A7Y0EW36"/>
<dbReference type="Proteomes" id="UP000543419">
    <property type="component" value="Unassembled WGS sequence"/>
</dbReference>
<evidence type="ECO:0000313" key="3">
    <source>
        <dbReference type="Proteomes" id="UP000543419"/>
    </source>
</evidence>
<evidence type="ECO:0000256" key="1">
    <source>
        <dbReference type="SAM" id="Phobius"/>
    </source>
</evidence>
<organism evidence="2 3">
    <name type="scientific">Bifidobacterium olomucense</name>
    <dbReference type="NCBI Taxonomy" id="2675324"/>
    <lineage>
        <taxon>Bacteria</taxon>
        <taxon>Bacillati</taxon>
        <taxon>Actinomycetota</taxon>
        <taxon>Actinomycetes</taxon>
        <taxon>Bifidobacteriales</taxon>
        <taxon>Bifidobacteriaceae</taxon>
        <taxon>Bifidobacterium</taxon>
    </lineage>
</organism>
<evidence type="ECO:0000313" key="2">
    <source>
        <dbReference type="EMBL" id="NMM97510.1"/>
    </source>
</evidence>
<keyword evidence="1" id="KW-1133">Transmembrane helix</keyword>
<keyword evidence="3" id="KW-1185">Reference proteome</keyword>
<keyword evidence="1" id="KW-0472">Membrane</keyword>
<accession>A0A7Y0EW36</accession>
<protein>
    <submittedName>
        <fullName evidence="2">Uncharacterized protein</fullName>
    </submittedName>
</protein>
<proteinExistence type="predicted"/>